<evidence type="ECO:0000256" key="3">
    <source>
        <dbReference type="ARBA" id="ARBA00022692"/>
    </source>
</evidence>
<comment type="subcellular location">
    <subcellularLocation>
        <location evidence="1">Cell membrane</location>
        <topology evidence="1">Single-pass membrane protein</topology>
    </subcellularLocation>
</comment>
<keyword evidence="4 6" id="KW-1133">Transmembrane helix</keyword>
<dbReference type="InterPro" id="IPR007168">
    <property type="entry name" value="Phageshock_PspC_N"/>
</dbReference>
<evidence type="ECO:0000313" key="9">
    <source>
        <dbReference type="Proteomes" id="UP000004208"/>
    </source>
</evidence>
<name>D7WDI7_9CORY</name>
<evidence type="ECO:0000313" key="8">
    <source>
        <dbReference type="EMBL" id="EFK54218.1"/>
    </source>
</evidence>
<dbReference type="PANTHER" id="PTHR33885">
    <property type="entry name" value="PHAGE SHOCK PROTEIN C"/>
    <property type="match status" value="1"/>
</dbReference>
<dbReference type="STRING" id="585529.HMPREF0291_11875"/>
<evidence type="ECO:0000259" key="7">
    <source>
        <dbReference type="Pfam" id="PF04024"/>
    </source>
</evidence>
<dbReference type="Pfam" id="PF04024">
    <property type="entry name" value="PspC"/>
    <property type="match status" value="1"/>
</dbReference>
<accession>D7WDI7</accession>
<dbReference type="OrthoDB" id="7359894at2"/>
<dbReference type="RefSeq" id="WP_005290651.1">
    <property type="nucleotide sequence ID" value="NZ_CM000961.1"/>
</dbReference>
<feature type="transmembrane region" description="Helical" evidence="6">
    <location>
        <begin position="44"/>
        <end position="67"/>
    </location>
</feature>
<evidence type="ECO:0000256" key="1">
    <source>
        <dbReference type="ARBA" id="ARBA00004162"/>
    </source>
</evidence>
<keyword evidence="2" id="KW-1003">Cell membrane</keyword>
<dbReference type="InterPro" id="IPR052027">
    <property type="entry name" value="PspC"/>
</dbReference>
<evidence type="ECO:0000256" key="6">
    <source>
        <dbReference type="SAM" id="Phobius"/>
    </source>
</evidence>
<keyword evidence="5 6" id="KW-0472">Membrane</keyword>
<organism evidence="8 9">
    <name type="scientific">Corynebacterium genitalium ATCC 33030</name>
    <dbReference type="NCBI Taxonomy" id="585529"/>
    <lineage>
        <taxon>Bacteria</taxon>
        <taxon>Bacillati</taxon>
        <taxon>Actinomycetota</taxon>
        <taxon>Actinomycetes</taxon>
        <taxon>Mycobacteriales</taxon>
        <taxon>Corynebacteriaceae</taxon>
        <taxon>Corynebacterium</taxon>
    </lineage>
</organism>
<dbReference type="Proteomes" id="UP000004208">
    <property type="component" value="Unassembled WGS sequence"/>
</dbReference>
<dbReference type="EMBL" id="ACLJ02000003">
    <property type="protein sequence ID" value="EFK54218.1"/>
    <property type="molecule type" value="Genomic_DNA"/>
</dbReference>
<evidence type="ECO:0000256" key="5">
    <source>
        <dbReference type="ARBA" id="ARBA00023136"/>
    </source>
</evidence>
<reference evidence="8" key="1">
    <citation type="submission" date="2010-06" db="EMBL/GenBank/DDBJ databases">
        <authorList>
            <person name="Muzny D."/>
            <person name="Qin X."/>
            <person name="Buhay C."/>
            <person name="Dugan-Rocha S."/>
            <person name="Ding Y."/>
            <person name="Chen G."/>
            <person name="Hawes A."/>
            <person name="Holder M."/>
            <person name="Jhangiani S."/>
            <person name="Johnson A."/>
            <person name="Khan Z."/>
            <person name="Li Z."/>
            <person name="Liu W."/>
            <person name="Liu X."/>
            <person name="Perez L."/>
            <person name="Shen H."/>
            <person name="Wang Q."/>
            <person name="Watt J."/>
            <person name="Xi L."/>
            <person name="Xin Y."/>
            <person name="Zhou J."/>
            <person name="Deng J."/>
            <person name="Jiang H."/>
            <person name="Liu Y."/>
            <person name="Qu J."/>
            <person name="Song X.-Z."/>
            <person name="Zhang L."/>
            <person name="Villasana D."/>
            <person name="Johnson A."/>
            <person name="Liu J."/>
            <person name="Liyanage D."/>
            <person name="Lorensuhewa L."/>
            <person name="Robinson T."/>
            <person name="Song A."/>
            <person name="Song B.-B."/>
            <person name="Dinh H."/>
            <person name="Thornton R."/>
            <person name="Coyle M."/>
            <person name="Francisco L."/>
            <person name="Jackson L."/>
            <person name="Javaid M."/>
            <person name="Korchina V."/>
            <person name="Kovar C."/>
            <person name="Mata R."/>
            <person name="Mathew T."/>
            <person name="Ngo R."/>
            <person name="Nguyen L."/>
            <person name="Nguyen N."/>
            <person name="Okwuonu G."/>
            <person name="Ongeri F."/>
            <person name="Pham C."/>
            <person name="Simmons D."/>
            <person name="Wilczek-Boney K."/>
            <person name="Hale W."/>
            <person name="Jakkamsetti A."/>
            <person name="Pham P."/>
            <person name="Ruth R."/>
            <person name="San Lucas F."/>
            <person name="Warren J."/>
            <person name="Zhang J."/>
            <person name="Zhao Z."/>
            <person name="Zhou C."/>
            <person name="Zhu D."/>
            <person name="Lee S."/>
            <person name="Bess C."/>
            <person name="Blankenburg K."/>
            <person name="Forbes L."/>
            <person name="Fu Q."/>
            <person name="Gubbala S."/>
            <person name="Hirani K."/>
            <person name="Jayaseelan J.C."/>
            <person name="Lara F."/>
            <person name="Munidasa M."/>
            <person name="Palculict T."/>
            <person name="Patil S."/>
            <person name="Pu L.-L."/>
            <person name="Saada N."/>
            <person name="Tang L."/>
            <person name="Weissenberger G."/>
            <person name="Zhu Y."/>
            <person name="Hemphill L."/>
            <person name="Shang Y."/>
            <person name="Youmans B."/>
            <person name="Ayvaz T."/>
            <person name="Ross M."/>
            <person name="Santibanez J."/>
            <person name="Aqrawi P."/>
            <person name="Gross S."/>
            <person name="Joshi V."/>
            <person name="Fowler G."/>
            <person name="Nazareth L."/>
            <person name="Reid J."/>
            <person name="Worley K."/>
            <person name="Petrosino J."/>
            <person name="Highlander S."/>
            <person name="Gibbs R."/>
        </authorList>
    </citation>
    <scope>NUCLEOTIDE SEQUENCE [LARGE SCALE GENOMIC DNA]</scope>
    <source>
        <strain evidence="8">ATCC 33030</strain>
    </source>
</reference>
<dbReference type="AlphaFoldDB" id="D7WDI7"/>
<dbReference type="GO" id="GO:0005886">
    <property type="term" value="C:plasma membrane"/>
    <property type="evidence" value="ECO:0007669"/>
    <property type="project" value="UniProtKB-SubCell"/>
</dbReference>
<feature type="domain" description="Phage shock protein PspC N-terminal" evidence="7">
    <location>
        <begin position="13"/>
        <end position="69"/>
    </location>
</feature>
<evidence type="ECO:0000256" key="4">
    <source>
        <dbReference type="ARBA" id="ARBA00022989"/>
    </source>
</evidence>
<protein>
    <submittedName>
        <fullName evidence="8">PspC domain protein</fullName>
    </submittedName>
</protein>
<dbReference type="eggNOG" id="COG1983">
    <property type="taxonomic scope" value="Bacteria"/>
</dbReference>
<comment type="caution">
    <text evidence="8">The sequence shown here is derived from an EMBL/GenBank/DDBJ whole genome shotgun (WGS) entry which is preliminary data.</text>
</comment>
<dbReference type="PANTHER" id="PTHR33885:SF3">
    <property type="entry name" value="PHAGE SHOCK PROTEIN C"/>
    <property type="match status" value="1"/>
</dbReference>
<proteinExistence type="predicted"/>
<keyword evidence="9" id="KW-1185">Reference proteome</keyword>
<sequence>MTYQPSPQPRNNKKLVRSMNDRYIAGVCGGIAETYNIDPTLVRLVFVALFLAGMSGLLIYIICWIVIPNAELY</sequence>
<gene>
    <name evidence="8" type="ORF">HMPREF0291_11875</name>
</gene>
<keyword evidence="3 6" id="KW-0812">Transmembrane</keyword>
<evidence type="ECO:0000256" key="2">
    <source>
        <dbReference type="ARBA" id="ARBA00022475"/>
    </source>
</evidence>
<dbReference type="HOGENOM" id="CLU_143433_4_1_11"/>